<sequence>MTLSRASLGVLLRLEDRVDSWSARKIPLVEYAAKYWVSHSRVGNVSSHMMARMKTLFDPDKPHFAAWVRVYDIDEPIRPYLRRYYLVKKHPRHINAIGGKNDYPLVAALSQGHFQIAELLFQHGHDIRTPLHIAIGWTNDLAVGAARFLLKHDADVNAQNIDLMTPLHLAAAREKFEVAQMLLQRGADVNSQNLGGETPLHLVAGSTSQWNDGHRSNHGADDETPLHNASLTWNVDVAQVLLNHGAYVNAENNQGQTPFHRLGLSTNNYYFQDVFYLGDLVNVAQLLVEHGADVNTRDRAHKTPLHLASYDLCLDSTLVLLDHGANVNAKDSRVSQSQGFSHNSHNRVPRDEDNNTPLHLASCYLHHGLVRALLDLGANVNAKNSRVSSQSQQSDSESEDIERGADVNTPDEDHETPLHLASLRLGPKSVRVLLDHGANLNAKNSHAISPRDSYFGAAQLLLERDADVDARDNTHETPLHLACRESYFGLVQILLDRGADVHAENSQGQTPFHQVFQYEYNTEGRVEHGVDVNTRDKDNETPLHLASRKVNLELAWVLLEHSANVNAKDNQGRTPLHHVSHLASQSYYHQYHESHFRIAQLLLERDKDHNTPLHSASYFLGLDFVWELLDHGASVNAGDNGGRTPLHRVLEYRDHYPYKDGFDVSQLLMERGADVNAANTDGETPLHLASRLVSLEVAWILLRDGADLNVENKEGKIPFQLVRESMREEMKRSPSEYPIRRARRAQGVALMGLLYGY</sequence>
<dbReference type="PROSITE" id="PS50297">
    <property type="entry name" value="ANK_REP_REGION"/>
    <property type="match status" value="10"/>
</dbReference>
<feature type="repeat" description="ANK" evidence="3">
    <location>
        <begin position="254"/>
        <end position="299"/>
    </location>
</feature>
<dbReference type="Pfam" id="PF12796">
    <property type="entry name" value="Ank_2"/>
    <property type="match status" value="3"/>
</dbReference>
<dbReference type="GO" id="GO:0005634">
    <property type="term" value="C:nucleus"/>
    <property type="evidence" value="ECO:0007669"/>
    <property type="project" value="TreeGrafter"/>
</dbReference>
<dbReference type="PRINTS" id="PR01415">
    <property type="entry name" value="ANKYRIN"/>
</dbReference>
<evidence type="ECO:0000256" key="4">
    <source>
        <dbReference type="SAM" id="MobiDB-lite"/>
    </source>
</evidence>
<evidence type="ECO:0000256" key="2">
    <source>
        <dbReference type="ARBA" id="ARBA00023043"/>
    </source>
</evidence>
<feature type="repeat" description="ANK" evidence="3">
    <location>
        <begin position="300"/>
        <end position="332"/>
    </location>
</feature>
<proteinExistence type="predicted"/>
<evidence type="ECO:0000256" key="3">
    <source>
        <dbReference type="PROSITE-ProRule" id="PRU00023"/>
    </source>
</evidence>
<protein>
    <submittedName>
        <fullName evidence="5">Ankyrin repeat-containing domain protein</fullName>
    </submittedName>
</protein>
<dbReference type="Proteomes" id="UP001201163">
    <property type="component" value="Unassembled WGS sequence"/>
</dbReference>
<accession>A0AAD4L5X1</accession>
<dbReference type="Gene3D" id="1.25.40.20">
    <property type="entry name" value="Ankyrin repeat-containing domain"/>
    <property type="match status" value="7"/>
</dbReference>
<name>A0AAD4L5X1_9AGAM</name>
<dbReference type="PANTHER" id="PTHR24126">
    <property type="entry name" value="ANKYRIN REPEAT, PH AND SEC7 DOMAIN CONTAINING PROTEIN SECG-RELATED"/>
    <property type="match status" value="1"/>
</dbReference>
<feature type="repeat" description="ANK" evidence="3">
    <location>
        <begin position="538"/>
        <end position="570"/>
    </location>
</feature>
<evidence type="ECO:0000313" key="5">
    <source>
        <dbReference type="EMBL" id="KAH8981650.1"/>
    </source>
</evidence>
<feature type="repeat" description="ANK" evidence="3">
    <location>
        <begin position="641"/>
        <end position="680"/>
    </location>
</feature>
<dbReference type="SUPFAM" id="SSF48403">
    <property type="entry name" value="Ankyrin repeat"/>
    <property type="match status" value="2"/>
</dbReference>
<comment type="caution">
    <text evidence="5">The sequence shown here is derived from an EMBL/GenBank/DDBJ whole genome shotgun (WGS) entry which is preliminary data.</text>
</comment>
<dbReference type="GO" id="GO:0006357">
    <property type="term" value="P:regulation of transcription by RNA polymerase II"/>
    <property type="evidence" value="ECO:0007669"/>
    <property type="project" value="TreeGrafter"/>
</dbReference>
<dbReference type="InterPro" id="IPR002110">
    <property type="entry name" value="Ankyrin_rpt"/>
</dbReference>
<organism evidence="5 6">
    <name type="scientific">Lactarius akahatsu</name>
    <dbReference type="NCBI Taxonomy" id="416441"/>
    <lineage>
        <taxon>Eukaryota</taxon>
        <taxon>Fungi</taxon>
        <taxon>Dikarya</taxon>
        <taxon>Basidiomycota</taxon>
        <taxon>Agaricomycotina</taxon>
        <taxon>Agaricomycetes</taxon>
        <taxon>Russulales</taxon>
        <taxon>Russulaceae</taxon>
        <taxon>Lactarius</taxon>
    </lineage>
</organism>
<keyword evidence="1" id="KW-0677">Repeat</keyword>
<feature type="repeat" description="ANK" evidence="3">
    <location>
        <begin position="221"/>
        <end position="253"/>
    </location>
</feature>
<dbReference type="Pfam" id="PF00023">
    <property type="entry name" value="Ank"/>
    <property type="match status" value="4"/>
</dbReference>
<feature type="repeat" description="ANK" evidence="3">
    <location>
        <begin position="681"/>
        <end position="713"/>
    </location>
</feature>
<keyword evidence="6" id="KW-1185">Reference proteome</keyword>
<dbReference type="EMBL" id="JAKELL010000112">
    <property type="protein sequence ID" value="KAH8981650.1"/>
    <property type="molecule type" value="Genomic_DNA"/>
</dbReference>
<evidence type="ECO:0000256" key="1">
    <source>
        <dbReference type="ARBA" id="ARBA00022737"/>
    </source>
</evidence>
<feature type="repeat" description="ANK" evidence="3">
    <location>
        <begin position="413"/>
        <end position="445"/>
    </location>
</feature>
<dbReference type="PROSITE" id="PS50088">
    <property type="entry name" value="ANK_REPEAT"/>
    <property type="match status" value="12"/>
</dbReference>
<dbReference type="InterPro" id="IPR036770">
    <property type="entry name" value="Ankyrin_rpt-contain_sf"/>
</dbReference>
<feature type="repeat" description="ANK" evidence="3">
    <location>
        <begin position="608"/>
        <end position="640"/>
    </location>
</feature>
<feature type="region of interest" description="Disordered" evidence="4">
    <location>
        <begin position="330"/>
        <end position="354"/>
    </location>
</feature>
<feature type="repeat" description="ANK" evidence="3">
    <location>
        <begin position="162"/>
        <end position="194"/>
    </location>
</feature>
<gene>
    <name evidence="5" type="ORF">EDB92DRAFT_1896810</name>
</gene>
<evidence type="ECO:0000313" key="6">
    <source>
        <dbReference type="Proteomes" id="UP001201163"/>
    </source>
</evidence>
<feature type="repeat" description="ANK" evidence="3">
    <location>
        <begin position="353"/>
        <end position="385"/>
    </location>
</feature>
<dbReference type="SMART" id="SM00248">
    <property type="entry name" value="ANK"/>
    <property type="match status" value="12"/>
</dbReference>
<feature type="compositionally biased region" description="Polar residues" evidence="4">
    <location>
        <begin position="334"/>
        <end position="343"/>
    </location>
</feature>
<reference evidence="5" key="1">
    <citation type="submission" date="2022-01" db="EMBL/GenBank/DDBJ databases">
        <title>Comparative genomics reveals a dynamic genome evolution in the ectomycorrhizal milk-cap (Lactarius) mushrooms.</title>
        <authorList>
            <consortium name="DOE Joint Genome Institute"/>
            <person name="Lebreton A."/>
            <person name="Tang N."/>
            <person name="Kuo A."/>
            <person name="LaButti K."/>
            <person name="Drula E."/>
            <person name="Barry K."/>
            <person name="Clum A."/>
            <person name="Lipzen A."/>
            <person name="Mousain D."/>
            <person name="Ng V."/>
            <person name="Wang R."/>
            <person name="Wang X."/>
            <person name="Dai Y."/>
            <person name="Henrissat B."/>
            <person name="Grigoriev I.V."/>
            <person name="Guerin-Laguette A."/>
            <person name="Yu F."/>
            <person name="Martin F.M."/>
        </authorList>
    </citation>
    <scope>NUCLEOTIDE SEQUENCE</scope>
    <source>
        <strain evidence="5">QP</strain>
    </source>
</reference>
<feature type="repeat" description="ANK" evidence="3">
    <location>
        <begin position="126"/>
        <end position="161"/>
    </location>
</feature>
<keyword evidence="2 3" id="KW-0040">ANK repeat</keyword>
<dbReference type="PANTHER" id="PTHR24126:SF14">
    <property type="entry name" value="ANK_REP_REGION DOMAIN-CONTAINING PROTEIN"/>
    <property type="match status" value="1"/>
</dbReference>
<feature type="region of interest" description="Disordered" evidence="4">
    <location>
        <begin position="383"/>
        <end position="417"/>
    </location>
</feature>
<dbReference type="Pfam" id="PF13857">
    <property type="entry name" value="Ank_5"/>
    <property type="match status" value="2"/>
</dbReference>
<dbReference type="GO" id="GO:0061629">
    <property type="term" value="F:RNA polymerase II-specific DNA-binding transcription factor binding"/>
    <property type="evidence" value="ECO:0007669"/>
    <property type="project" value="TreeGrafter"/>
</dbReference>
<feature type="repeat" description="ANK" evidence="3">
    <location>
        <begin position="474"/>
        <end position="506"/>
    </location>
</feature>
<dbReference type="AlphaFoldDB" id="A0AAD4L5X1"/>